<dbReference type="EMBL" id="NBUC01000035">
    <property type="protein sequence ID" value="PLU07823.1"/>
    <property type="molecule type" value="Genomic_DNA"/>
</dbReference>
<proteinExistence type="predicted"/>
<evidence type="ECO:0000313" key="3">
    <source>
        <dbReference type="EMBL" id="VTZ61001.1"/>
    </source>
</evidence>
<dbReference type="EMBL" id="CABFNB010000088">
    <property type="protein sequence ID" value="VTZ61001.1"/>
    <property type="molecule type" value="Genomic_DNA"/>
</dbReference>
<reference evidence="2" key="1">
    <citation type="submission" date="2017-04" db="EMBL/GenBank/DDBJ databases">
        <authorList>
            <person name="Porter S."/>
            <person name="Friesen M.L."/>
            <person name="Faber-Hammond J."/>
        </authorList>
    </citation>
    <scope>NUCLEOTIDE SEQUENCE</scope>
    <source>
        <strain evidence="2">Str16</strain>
    </source>
</reference>
<dbReference type="OMA" id="HMRNHWI"/>
<name>A0A508WZL2_9HYPH</name>
<organism evidence="3 4">
    <name type="scientific">Sinorhizobium medicae</name>
    <dbReference type="NCBI Taxonomy" id="110321"/>
    <lineage>
        <taxon>Bacteria</taxon>
        <taxon>Pseudomonadati</taxon>
        <taxon>Pseudomonadota</taxon>
        <taxon>Alphaproteobacteria</taxon>
        <taxon>Hyphomicrobiales</taxon>
        <taxon>Rhizobiaceae</taxon>
        <taxon>Sinorhizobium/Ensifer group</taxon>
        <taxon>Sinorhizobium</taxon>
    </lineage>
</organism>
<keyword evidence="1" id="KW-0472">Membrane</keyword>
<accession>A0A508WZL2</accession>
<evidence type="ECO:0000313" key="2">
    <source>
        <dbReference type="EMBL" id="PLU07823.1"/>
    </source>
</evidence>
<keyword evidence="1" id="KW-1133">Transmembrane helix</keyword>
<keyword evidence="1 3" id="KW-0812">Transmembrane</keyword>
<gene>
    <name evidence="2" type="ORF">BMJ33_03690</name>
    <name evidence="3" type="ORF">EMEDMD4_230002</name>
</gene>
<dbReference type="RefSeq" id="WP_011975983.1">
    <property type="nucleotide sequence ID" value="NZ_ATYC01000022.1"/>
</dbReference>
<evidence type="ECO:0000256" key="1">
    <source>
        <dbReference type="SAM" id="Phobius"/>
    </source>
</evidence>
<protein>
    <submittedName>
        <fullName evidence="3">Putative transmembrane protein</fullName>
    </submittedName>
</protein>
<evidence type="ECO:0000313" key="4">
    <source>
        <dbReference type="Proteomes" id="UP000507954"/>
    </source>
</evidence>
<keyword evidence="5" id="KW-1185">Reference proteome</keyword>
<dbReference type="AlphaFoldDB" id="A0A508WZL2"/>
<sequence>MRNHWIYVAIGFIVGAGLFATTVWQSTQPVKSDQFATIKLEKTDRIQGGIQTSFVTERFGPIYSVE</sequence>
<reference evidence="3 4" key="3">
    <citation type="submission" date="2019-06" db="EMBL/GenBank/DDBJ databases">
        <authorList>
            <person name="Le Quere A."/>
            <person name="Colella S."/>
        </authorList>
    </citation>
    <scope>NUCLEOTIDE SEQUENCE [LARGE SCALE GENOMIC DNA]</scope>
    <source>
        <strain evidence="3">EmedicaeMD41</strain>
    </source>
</reference>
<evidence type="ECO:0000313" key="5">
    <source>
        <dbReference type="Proteomes" id="UP001190825"/>
    </source>
</evidence>
<dbReference type="GeneID" id="61612833"/>
<dbReference type="Proteomes" id="UP001190825">
    <property type="component" value="Unassembled WGS sequence"/>
</dbReference>
<dbReference type="Proteomes" id="UP000507954">
    <property type="component" value="Unassembled WGS sequence"/>
</dbReference>
<feature type="transmembrane region" description="Helical" evidence="1">
    <location>
        <begin position="6"/>
        <end position="24"/>
    </location>
</feature>
<reference evidence="2 5" key="2">
    <citation type="journal article" date="2018" name="FEMS Microbiol. Ecol.">
        <title>Co-invading symbiotic mutualists of Medicago polymorpha retain high ancestral diversity and contain diverse accessory genomes.</title>
        <authorList>
            <person name="Porter S.S."/>
            <person name="Faber-Hammond J.J."/>
            <person name="Friesen M.L."/>
        </authorList>
    </citation>
    <scope>NUCLEOTIDE SEQUENCE [LARGE SCALE GENOMIC DNA]</scope>
    <source>
        <strain evidence="2 5">Str16</strain>
    </source>
</reference>